<dbReference type="RefSeq" id="XP_052905099.1">
    <property type="nucleotide sequence ID" value="XM_053048339.1"/>
</dbReference>
<dbReference type="OrthoDB" id="2186842at2759"/>
<name>A0A086J326_NEMA1</name>
<organism evidence="1 2">
    <name type="scientific">Nematocida ausubeli (strain ATCC PRA-371 / ERTm2)</name>
    <name type="common">Nematode killer fungus</name>
    <dbReference type="NCBI Taxonomy" id="1913371"/>
    <lineage>
        <taxon>Eukaryota</taxon>
        <taxon>Fungi</taxon>
        <taxon>Fungi incertae sedis</taxon>
        <taxon>Microsporidia</taxon>
        <taxon>Nematocida</taxon>
    </lineage>
</organism>
<dbReference type="HOGENOM" id="CLU_1555685_0_0_1"/>
<accession>A0A086J326</accession>
<keyword evidence="2" id="KW-1185">Reference proteome</keyword>
<reference evidence="1 2" key="1">
    <citation type="journal article" date="2014" name="Genome Announc.">
        <title>Genome Sequence of the Microsporidian Species Nematocida sp1 Strain ERTm6 (ATCC PRA-372).</title>
        <authorList>
            <person name="Bakowski M.A."/>
            <person name="Priest M."/>
            <person name="Young S."/>
            <person name="Cuomo C.A."/>
            <person name="Troemel E.R."/>
        </authorList>
    </citation>
    <scope>NUCLEOTIDE SEQUENCE [LARGE SCALE GENOMIC DNA]</scope>
    <source>
        <strain evidence="1 2">ERTm6</strain>
    </source>
</reference>
<dbReference type="Proteomes" id="UP000054524">
    <property type="component" value="Unassembled WGS sequence"/>
</dbReference>
<evidence type="ECO:0000313" key="2">
    <source>
        <dbReference type="Proteomes" id="UP000054524"/>
    </source>
</evidence>
<sequence>MRVSRLARSKSPLSTASILDLFQKVDGSLPIINFDTVQKLSPTSGELFILEGLDGSIVDGKTYASSSDIFHESQFDVVIDKTQTTPKIFRFVYYNRQSKYRIVHYLVCDQRQQASSYTPSDTILDKIAQDFLEEYELLKNIFFKPVPEEGEDALDRVFWENLVQRHLPEIMQQRTRHFLNK</sequence>
<protein>
    <submittedName>
        <fullName evidence="1">Uncharacterized protein</fullName>
    </submittedName>
</protein>
<proteinExistence type="predicted"/>
<dbReference type="EMBL" id="AKIJ01000002">
    <property type="protein sequence ID" value="KFG26544.1"/>
    <property type="molecule type" value="Genomic_DNA"/>
</dbReference>
<comment type="caution">
    <text evidence="1">The sequence shown here is derived from an EMBL/GenBank/DDBJ whole genome shotgun (WGS) entry which is preliminary data.</text>
</comment>
<evidence type="ECO:0000313" key="1">
    <source>
        <dbReference type="EMBL" id="KFG26544.1"/>
    </source>
</evidence>
<dbReference type="AlphaFoldDB" id="A0A086J326"/>
<dbReference type="GeneID" id="77675667"/>
<gene>
    <name evidence="1" type="ORF">NESG_00694</name>
</gene>